<evidence type="ECO:0000259" key="1">
    <source>
        <dbReference type="Pfam" id="PF09823"/>
    </source>
</evidence>
<reference evidence="2" key="1">
    <citation type="journal article" date="2014" name="Int. J. Syst. Evol. Microbiol.">
        <title>Complete genome sequence of Corynebacterium casei LMG S-19264T (=DSM 44701T), isolated from a smear-ripened cheese.</title>
        <authorList>
            <consortium name="US DOE Joint Genome Institute (JGI-PGF)"/>
            <person name="Walter F."/>
            <person name="Albersmeier A."/>
            <person name="Kalinowski J."/>
            <person name="Ruckert C."/>
        </authorList>
    </citation>
    <scope>NUCLEOTIDE SEQUENCE</scope>
    <source>
        <strain evidence="2">CGMCC 1.12360</strain>
    </source>
</reference>
<dbReference type="Proteomes" id="UP000602050">
    <property type="component" value="Unassembled WGS sequence"/>
</dbReference>
<dbReference type="RefSeq" id="WP_188391735.1">
    <property type="nucleotide sequence ID" value="NZ_BMEV01000021.1"/>
</dbReference>
<organism evidence="2 3">
    <name type="scientific">Compostibacillus humi</name>
    <dbReference type="NCBI Taxonomy" id="1245525"/>
    <lineage>
        <taxon>Bacteria</taxon>
        <taxon>Bacillati</taxon>
        <taxon>Bacillota</taxon>
        <taxon>Bacilli</taxon>
        <taxon>Bacillales</taxon>
        <taxon>Bacillaceae</taxon>
        <taxon>Compostibacillus</taxon>
    </lineage>
</organism>
<dbReference type="Pfam" id="PF04411">
    <property type="entry name" value="PDDEXK_7"/>
    <property type="match status" value="1"/>
</dbReference>
<accession>A0A8J2ZT93</accession>
<dbReference type="InterPro" id="IPR007505">
    <property type="entry name" value="PDDEXK_7"/>
</dbReference>
<dbReference type="Pfam" id="PF09823">
    <property type="entry name" value="DUF2357"/>
    <property type="match status" value="1"/>
</dbReference>
<feature type="domain" description="DUF2357" evidence="1">
    <location>
        <begin position="126"/>
        <end position="378"/>
    </location>
</feature>
<keyword evidence="3" id="KW-1185">Reference proteome</keyword>
<sequence length="824" mass="97118">MVLLPSGFREDVELVHIETMDFSLLIKGKPFHERYEGLKQYRRMDLHDVMEFSVTGNNIESVKVYDVNLGQLTSDYKLLRPIFFENGIYQLIVIQKNEKKLTFNHEHPLFRQAISPMKLGKQVTLMGNLHFQNEIGFSTFQIQHENEVLLEVTLEIFPSKLDYKKDYQKLIEEVNEEIYNLAFHFIRKTYLGARTKLEGNPSRTEFFRLISRHFTTFIQSINRIEQQPHHKLSKNYVKARGDQLRKLDSRSRSFLRKNSNLFVDVENGIPIGYKQFMPTEGLRIKKVLTYDTLENRYVKWMIERLIHKLTDLLETIKKNLKNLIDADLDVINQVEQMADQLQSRLKQSFWKNVGKLDRSAFSLVMQMAPGYREAFQIYLTVSKGLVLQGKIYKMSVKDVATLYEYWTFLKLGQILGRKYTMISQDIVQVKRDGLFVNLETNKMARRVFQHPITKEEITLTYQKYEGNLPTTAQKPDTMLSIEKKGKDYTFNYIFDAKYRIDYALEGSYYQLKYQIPGPMEEDINTMHRYRDSIVAVNNGPYERTAFGAYVLFPWFDEDAYQEHHFYKSINQVNIGALPFLPNATRLVERFVERLIDKSPEELQKQGILPRGTDEEWKSSLDPIVLVGLVSTKEEYMHFIHERNFSIDAKKLKKGWQKAEYVALYLKKGVVPEQHGVFIYGKIEEVTPLLKSKVEVVQFRIEHWINLPEAIKPVNYGIANYILTTLNTLKEAKELPELFMKSKEEMMLWRMLRRVSDRIRIQLNDYNLDKATQIVDYKIKGISVKVYKEKREVLFISKNLKNKVTVDQFKKNPSGVFRLLINMME</sequence>
<reference evidence="2" key="2">
    <citation type="submission" date="2020-09" db="EMBL/GenBank/DDBJ databases">
        <authorList>
            <person name="Sun Q."/>
            <person name="Zhou Y."/>
        </authorList>
    </citation>
    <scope>NUCLEOTIDE SEQUENCE</scope>
    <source>
        <strain evidence="2">CGMCC 1.12360</strain>
    </source>
</reference>
<protein>
    <recommendedName>
        <fullName evidence="1">DUF2357 domain-containing protein</fullName>
    </recommendedName>
</protein>
<name>A0A8J2ZT93_9BACI</name>
<dbReference type="InterPro" id="IPR018633">
    <property type="entry name" value="DUF2357"/>
</dbReference>
<evidence type="ECO:0000313" key="2">
    <source>
        <dbReference type="EMBL" id="GGH74941.1"/>
    </source>
</evidence>
<proteinExistence type="predicted"/>
<comment type="caution">
    <text evidence="2">The sequence shown here is derived from an EMBL/GenBank/DDBJ whole genome shotgun (WGS) entry which is preliminary data.</text>
</comment>
<dbReference type="AlphaFoldDB" id="A0A8J2ZT93"/>
<gene>
    <name evidence="2" type="ORF">GCM10010978_14280</name>
</gene>
<dbReference type="EMBL" id="BMEV01000021">
    <property type="protein sequence ID" value="GGH74941.1"/>
    <property type="molecule type" value="Genomic_DNA"/>
</dbReference>
<evidence type="ECO:0000313" key="3">
    <source>
        <dbReference type="Proteomes" id="UP000602050"/>
    </source>
</evidence>